<name>A0A1H6CUH2_9ACTN</name>
<sequence>MENFPPLRWTPWRVGKVPLLEVFSVRNGVRHLLGAGAGLAATPLIAAGFLGHAHLAPEWLALGTLAATMAFAGVLAGSRISPLASALPGLVFTGLGAAAQAGMPSLVPVLLPRAYVESYLTLLGTWALPMGCLLLAASLFPSRWRAAVRAEPPSPVREEEEEAPAPPPLPKRIPSRY</sequence>
<reference evidence="3 4" key="1">
    <citation type="submission" date="2016-10" db="EMBL/GenBank/DDBJ databases">
        <authorList>
            <person name="de Groot N.N."/>
        </authorList>
    </citation>
    <scope>NUCLEOTIDE SEQUENCE [LARGE SCALE GENOMIC DNA]</scope>
    <source>
        <strain evidence="3 4">CGMCC 4.7037</strain>
    </source>
</reference>
<protein>
    <submittedName>
        <fullName evidence="3">Uncharacterized protein</fullName>
    </submittedName>
</protein>
<feature type="transmembrane region" description="Helical" evidence="2">
    <location>
        <begin position="32"/>
        <end position="53"/>
    </location>
</feature>
<feature type="region of interest" description="Disordered" evidence="1">
    <location>
        <begin position="150"/>
        <end position="177"/>
    </location>
</feature>
<gene>
    <name evidence="3" type="ORF">SAMN05444920_104389</name>
</gene>
<keyword evidence="2" id="KW-1133">Transmembrane helix</keyword>
<feature type="transmembrane region" description="Helical" evidence="2">
    <location>
        <begin position="119"/>
        <end position="140"/>
    </location>
</feature>
<feature type="transmembrane region" description="Helical" evidence="2">
    <location>
        <begin position="59"/>
        <end position="77"/>
    </location>
</feature>
<dbReference type="AlphaFoldDB" id="A0A1H6CUH2"/>
<keyword evidence="4" id="KW-1185">Reference proteome</keyword>
<keyword evidence="2" id="KW-0472">Membrane</keyword>
<keyword evidence="2" id="KW-0812">Transmembrane</keyword>
<evidence type="ECO:0000256" key="1">
    <source>
        <dbReference type="SAM" id="MobiDB-lite"/>
    </source>
</evidence>
<accession>A0A1H6CUH2</accession>
<dbReference type="Proteomes" id="UP000236732">
    <property type="component" value="Unassembled WGS sequence"/>
</dbReference>
<evidence type="ECO:0000313" key="4">
    <source>
        <dbReference type="Proteomes" id="UP000236732"/>
    </source>
</evidence>
<evidence type="ECO:0000256" key="2">
    <source>
        <dbReference type="SAM" id="Phobius"/>
    </source>
</evidence>
<organism evidence="3 4">
    <name type="scientific">Nonomuraea solani</name>
    <dbReference type="NCBI Taxonomy" id="1144553"/>
    <lineage>
        <taxon>Bacteria</taxon>
        <taxon>Bacillati</taxon>
        <taxon>Actinomycetota</taxon>
        <taxon>Actinomycetes</taxon>
        <taxon>Streptosporangiales</taxon>
        <taxon>Streptosporangiaceae</taxon>
        <taxon>Nonomuraea</taxon>
    </lineage>
</organism>
<evidence type="ECO:0000313" key="3">
    <source>
        <dbReference type="EMBL" id="SEG76498.1"/>
    </source>
</evidence>
<proteinExistence type="predicted"/>
<feature type="transmembrane region" description="Helical" evidence="2">
    <location>
        <begin position="89"/>
        <end position="107"/>
    </location>
</feature>
<dbReference type="EMBL" id="FNVT01000004">
    <property type="protein sequence ID" value="SEG76498.1"/>
    <property type="molecule type" value="Genomic_DNA"/>
</dbReference>